<reference evidence="7 8" key="1">
    <citation type="journal article" date="2015" name="Infect. Genet. Evol.">
        <title>Genomic sequences of six botulinum neurotoxin-producing strains representing three clostridial species illustrate the mobility and diversity of botulinum neurotoxin genes.</title>
        <authorList>
            <person name="Smith T.J."/>
            <person name="Hill K.K."/>
            <person name="Xie G."/>
            <person name="Foley B.T."/>
            <person name="Williamson C.H."/>
            <person name="Foster J.T."/>
            <person name="Johnson S.L."/>
            <person name="Chertkov O."/>
            <person name="Teshima H."/>
            <person name="Gibbons H.S."/>
            <person name="Johnsky L.A."/>
            <person name="Karavis M.A."/>
            <person name="Smith L.A."/>
        </authorList>
    </citation>
    <scope>NUCLEOTIDE SEQUENCE [LARGE SCALE GENOMIC DNA]</scope>
    <source>
        <strain evidence="7 8">CDC 2741</strain>
    </source>
</reference>
<feature type="transmembrane region" description="Helical" evidence="6">
    <location>
        <begin position="38"/>
        <end position="59"/>
    </location>
</feature>
<dbReference type="Proteomes" id="UP000031366">
    <property type="component" value="Unassembled WGS sequence"/>
</dbReference>
<accession>A0A0C1UCK2</accession>
<organism evidence="7 8">
    <name type="scientific">Clostridium argentinense CDC 2741</name>
    <dbReference type="NCBI Taxonomy" id="1418104"/>
    <lineage>
        <taxon>Bacteria</taxon>
        <taxon>Bacillati</taxon>
        <taxon>Bacillota</taxon>
        <taxon>Clostridia</taxon>
        <taxon>Eubacteriales</taxon>
        <taxon>Clostridiaceae</taxon>
        <taxon>Clostridium</taxon>
    </lineage>
</organism>
<evidence type="ECO:0000256" key="6">
    <source>
        <dbReference type="SAM" id="Phobius"/>
    </source>
</evidence>
<evidence type="ECO:0000256" key="1">
    <source>
        <dbReference type="ARBA" id="ARBA00004651"/>
    </source>
</evidence>
<evidence type="ECO:0000313" key="7">
    <source>
        <dbReference type="EMBL" id="KIE45270.1"/>
    </source>
</evidence>
<feature type="transmembrane region" description="Helical" evidence="6">
    <location>
        <begin position="65"/>
        <end position="86"/>
    </location>
</feature>
<feature type="transmembrane region" description="Helical" evidence="6">
    <location>
        <begin position="239"/>
        <end position="261"/>
    </location>
</feature>
<dbReference type="InterPro" id="IPR001851">
    <property type="entry name" value="ABC_transp_permease"/>
</dbReference>
<keyword evidence="8" id="KW-1185">Reference proteome</keyword>
<keyword evidence="5 6" id="KW-0472">Membrane</keyword>
<evidence type="ECO:0000256" key="2">
    <source>
        <dbReference type="ARBA" id="ARBA00022475"/>
    </source>
</evidence>
<dbReference type="PANTHER" id="PTHR43370:SF1">
    <property type="entry name" value="GUANOSINE ABC TRANSPORTER PERMEASE PROTEIN NUPQ"/>
    <property type="match status" value="1"/>
</dbReference>
<evidence type="ECO:0000256" key="5">
    <source>
        <dbReference type="ARBA" id="ARBA00023136"/>
    </source>
</evidence>
<evidence type="ECO:0000313" key="8">
    <source>
        <dbReference type="Proteomes" id="UP000031366"/>
    </source>
</evidence>
<keyword evidence="2" id="KW-1003">Cell membrane</keyword>
<dbReference type="GO" id="GO:0005886">
    <property type="term" value="C:plasma membrane"/>
    <property type="evidence" value="ECO:0007669"/>
    <property type="project" value="UniProtKB-SubCell"/>
</dbReference>
<name>A0A0C1UCK2_9CLOT</name>
<sequence>MEMLSSIFDLSLIASTIRASTPILYAALAVIITQQADILNVGTEGIMLMGAFVAVSVSFLTGSWILAVIAAMVSGVLMALIVGVAHIKFKGEIMVVGISLNMFALAVTRFLLREVFGVAGSFYSDKIVPIPRVHIPFLDNIPVLNTLFNNYSLFELLGPVFVFAIWYLLFRTTWGLRIRSVGLNPKAAETAGIDIYKSKFQVIIISGILGGIAGAHLSLGYSRMFVENMTNGRGFMGVAAMYFGGVNPIFAYIGTLIFGFADSIGARLQSHGFPSDFILMVPYITTVAILSISMIRKYLVEKKAKSSLITMDNK</sequence>
<evidence type="ECO:0000256" key="3">
    <source>
        <dbReference type="ARBA" id="ARBA00022692"/>
    </source>
</evidence>
<dbReference type="EMBL" id="AYSO01000020">
    <property type="protein sequence ID" value="KIE45270.1"/>
    <property type="molecule type" value="Genomic_DNA"/>
</dbReference>
<dbReference type="PANTHER" id="PTHR43370">
    <property type="entry name" value="SUGAR ABC TRANSPORTER INTEGRAL MEMBRANE PROTEIN-RELATED"/>
    <property type="match status" value="1"/>
</dbReference>
<feature type="transmembrane region" description="Helical" evidence="6">
    <location>
        <begin position="273"/>
        <end position="295"/>
    </location>
</feature>
<dbReference type="AlphaFoldDB" id="A0A0C1UCK2"/>
<feature type="transmembrane region" description="Helical" evidence="6">
    <location>
        <begin position="12"/>
        <end position="31"/>
    </location>
</feature>
<comment type="subcellular location">
    <subcellularLocation>
        <location evidence="1">Cell membrane</location>
        <topology evidence="1">Multi-pass membrane protein</topology>
    </subcellularLocation>
</comment>
<evidence type="ECO:0000256" key="4">
    <source>
        <dbReference type="ARBA" id="ARBA00022989"/>
    </source>
</evidence>
<gene>
    <name evidence="7" type="ORF">U732_956</name>
</gene>
<keyword evidence="4 6" id="KW-1133">Transmembrane helix</keyword>
<feature type="transmembrane region" description="Helical" evidence="6">
    <location>
        <begin position="200"/>
        <end position="219"/>
    </location>
</feature>
<dbReference type="STRING" id="29341.RSJ17_07560"/>
<comment type="caution">
    <text evidence="7">The sequence shown here is derived from an EMBL/GenBank/DDBJ whole genome shotgun (WGS) entry which is preliminary data.</text>
</comment>
<dbReference type="GO" id="GO:0022857">
    <property type="term" value="F:transmembrane transporter activity"/>
    <property type="evidence" value="ECO:0007669"/>
    <property type="project" value="InterPro"/>
</dbReference>
<protein>
    <submittedName>
        <fullName evidence="7">Branched-chain amino acid transport system / permease component family protein</fullName>
    </submittedName>
</protein>
<dbReference type="CDD" id="cd06580">
    <property type="entry name" value="TM_PBP1_transp_TpRbsC_like"/>
    <property type="match status" value="1"/>
</dbReference>
<feature type="transmembrane region" description="Helical" evidence="6">
    <location>
        <begin position="151"/>
        <end position="170"/>
    </location>
</feature>
<proteinExistence type="predicted"/>
<dbReference type="Pfam" id="PF02653">
    <property type="entry name" value="BPD_transp_2"/>
    <property type="match status" value="1"/>
</dbReference>
<keyword evidence="3 6" id="KW-0812">Transmembrane</keyword>